<dbReference type="Pfam" id="PF00881">
    <property type="entry name" value="Nitroreductase"/>
    <property type="match status" value="1"/>
</dbReference>
<dbReference type="InterPro" id="IPR023936">
    <property type="entry name" value="RutE-like"/>
</dbReference>
<dbReference type="InterPro" id="IPR050461">
    <property type="entry name" value="Nitroreductase_HadB/RutE"/>
</dbReference>
<keyword evidence="4" id="KW-0560">Oxidoreductase</keyword>
<dbReference type="NCBIfam" id="NF003768">
    <property type="entry name" value="PRK05365.1"/>
    <property type="match status" value="1"/>
</dbReference>
<dbReference type="InterPro" id="IPR000415">
    <property type="entry name" value="Nitroreductase-like"/>
</dbReference>
<evidence type="ECO:0000259" key="5">
    <source>
        <dbReference type="Pfam" id="PF00881"/>
    </source>
</evidence>
<organism evidence="6 7">
    <name type="scientific">Hylemonella gracilis</name>
    <dbReference type="NCBI Taxonomy" id="80880"/>
    <lineage>
        <taxon>Bacteria</taxon>
        <taxon>Pseudomonadati</taxon>
        <taxon>Pseudomonadota</taxon>
        <taxon>Betaproteobacteria</taxon>
        <taxon>Burkholderiales</taxon>
        <taxon>Comamonadaceae</taxon>
        <taxon>Hylemonella</taxon>
    </lineage>
</organism>
<dbReference type="GO" id="GO:0016491">
    <property type="term" value="F:oxidoreductase activity"/>
    <property type="evidence" value="ECO:0007669"/>
    <property type="project" value="UniProtKB-KW"/>
</dbReference>
<dbReference type="KEGG" id="hgr:DW355_00955"/>
<dbReference type="RefSeq" id="WP_131277149.1">
    <property type="nucleotide sequence ID" value="NZ_CP031395.1"/>
</dbReference>
<dbReference type="Proteomes" id="UP000292939">
    <property type="component" value="Chromosome"/>
</dbReference>
<reference evidence="6 7" key="1">
    <citation type="submission" date="2018-07" db="EMBL/GenBank/DDBJ databases">
        <title>Exploring interactions and the metabolic potential of the ultra-small soil bacteria Hylemonella gracilis.</title>
        <authorList>
            <person name="Tyc O."/>
            <person name="Kulkarni P."/>
            <person name="Gawehns F."/>
            <person name="Hundscheid M."/>
            <person name="Zweers H."/>
            <person name="Garbeva P."/>
        </authorList>
    </citation>
    <scope>NUCLEOTIDE SEQUENCE [LARGE SCALE GENOMIC DNA]</scope>
    <source>
        <strain evidence="6 7">NS1</strain>
    </source>
</reference>
<dbReference type="Gene3D" id="3.40.109.10">
    <property type="entry name" value="NADH Oxidase"/>
    <property type="match status" value="1"/>
</dbReference>
<keyword evidence="3" id="KW-0521">NADP</keyword>
<accession>A0A4P6UGW2</accession>
<dbReference type="EMBL" id="CP031395">
    <property type="protein sequence ID" value="QBK03524.1"/>
    <property type="molecule type" value="Genomic_DNA"/>
</dbReference>
<keyword evidence="2" id="KW-0288">FMN</keyword>
<evidence type="ECO:0000313" key="7">
    <source>
        <dbReference type="Proteomes" id="UP000292939"/>
    </source>
</evidence>
<name>A0A4P6UGW2_9BURK</name>
<evidence type="ECO:0000256" key="4">
    <source>
        <dbReference type="ARBA" id="ARBA00023002"/>
    </source>
</evidence>
<gene>
    <name evidence="6" type="ORF">DW355_00955</name>
</gene>
<evidence type="ECO:0000313" key="6">
    <source>
        <dbReference type="EMBL" id="QBK03524.1"/>
    </source>
</evidence>
<evidence type="ECO:0000256" key="1">
    <source>
        <dbReference type="ARBA" id="ARBA00022630"/>
    </source>
</evidence>
<sequence length="196" mass="21163">MSKQLDSQALNQLFLAARTANGFLDQPVAPDLLKQVYELARMAPTAMNSQPTRYVFISTPEAKARLLPLMAAGNVDKTRAAPVTVLVATDSKFYEHMPQIWHGAGAREMLEGNPAMAGKMASLNGVLGGAYFILAARSLGLDCGPMAGFDAAKVNAEFFPDGRCSVNFILNLGYADHSKEFARNGRLSFEQACTML</sequence>
<feature type="domain" description="Nitroreductase" evidence="5">
    <location>
        <begin position="22"/>
        <end position="158"/>
    </location>
</feature>
<dbReference type="InterPro" id="IPR029479">
    <property type="entry name" value="Nitroreductase"/>
</dbReference>
<dbReference type="PANTHER" id="PTHR43543:SF1">
    <property type="entry name" value="MALONIC SEMIALDEHYDE REDUCTASE RUTE-RELATED"/>
    <property type="match status" value="1"/>
</dbReference>
<keyword evidence="1" id="KW-0285">Flavoprotein</keyword>
<protein>
    <submittedName>
        <fullName evidence="6">Malonic semialdehyde reductase</fullName>
    </submittedName>
</protein>
<dbReference type="AlphaFoldDB" id="A0A4P6UGW2"/>
<dbReference type="SUPFAM" id="SSF55469">
    <property type="entry name" value="FMN-dependent nitroreductase-like"/>
    <property type="match status" value="1"/>
</dbReference>
<dbReference type="PANTHER" id="PTHR43543">
    <property type="entry name" value="MALONIC SEMIALDEHYDE REDUCTASE RUTE-RELATED"/>
    <property type="match status" value="1"/>
</dbReference>
<dbReference type="CDD" id="cd02148">
    <property type="entry name" value="RutE-like"/>
    <property type="match status" value="1"/>
</dbReference>
<dbReference type="OrthoDB" id="9784375at2"/>
<evidence type="ECO:0000256" key="3">
    <source>
        <dbReference type="ARBA" id="ARBA00022857"/>
    </source>
</evidence>
<proteinExistence type="predicted"/>
<evidence type="ECO:0000256" key="2">
    <source>
        <dbReference type="ARBA" id="ARBA00022643"/>
    </source>
</evidence>